<gene>
    <name evidence="1" type="ORF">DCK97_02655</name>
</gene>
<evidence type="ECO:0000313" key="2">
    <source>
        <dbReference type="Proteomes" id="UP000257706"/>
    </source>
</evidence>
<comment type="caution">
    <text evidence="1">The sequence shown here is derived from an EMBL/GenBank/DDBJ whole genome shotgun (WGS) entry which is preliminary data.</text>
</comment>
<accession>A0A3B9IF20</accession>
<organism evidence="1 2">
    <name type="scientific">Tistrella mobilis</name>
    <dbReference type="NCBI Taxonomy" id="171437"/>
    <lineage>
        <taxon>Bacteria</taxon>
        <taxon>Pseudomonadati</taxon>
        <taxon>Pseudomonadota</taxon>
        <taxon>Alphaproteobacteria</taxon>
        <taxon>Geminicoccales</taxon>
        <taxon>Geminicoccaceae</taxon>
        <taxon>Tistrella</taxon>
    </lineage>
</organism>
<evidence type="ECO:0000313" key="1">
    <source>
        <dbReference type="EMBL" id="HAE46298.1"/>
    </source>
</evidence>
<reference evidence="1 2" key="1">
    <citation type="journal article" date="2018" name="Nat. Biotechnol.">
        <title>A standardized bacterial taxonomy based on genome phylogeny substantially revises the tree of life.</title>
        <authorList>
            <person name="Parks D.H."/>
            <person name="Chuvochina M."/>
            <person name="Waite D.W."/>
            <person name="Rinke C."/>
            <person name="Skarshewski A."/>
            <person name="Chaumeil P.A."/>
            <person name="Hugenholtz P."/>
        </authorList>
    </citation>
    <scope>NUCLEOTIDE SEQUENCE [LARGE SCALE GENOMIC DNA]</scope>
    <source>
        <strain evidence="1">UBA8739</strain>
    </source>
</reference>
<proteinExistence type="predicted"/>
<dbReference type="EMBL" id="DMAI01000040">
    <property type="protein sequence ID" value="HAE46298.1"/>
    <property type="molecule type" value="Genomic_DNA"/>
</dbReference>
<protein>
    <recommendedName>
        <fullName evidence="3">Growth inhibitor PemK</fullName>
    </recommendedName>
</protein>
<dbReference type="AlphaFoldDB" id="A0A3B9IF20"/>
<dbReference type="Proteomes" id="UP000257706">
    <property type="component" value="Unassembled WGS sequence"/>
</dbReference>
<evidence type="ECO:0008006" key="3">
    <source>
        <dbReference type="Google" id="ProtNLM"/>
    </source>
</evidence>
<name>A0A3B9IF20_9PROT</name>
<sequence>MVMTMTDEDGDRRVYVVPITHTPPDDDPHAVALPLKVKQRLGLDDQPSWIVTRELNWFVWPGYDLRPVRRDRRDVFAWGMLPVEIFEAVRSGIGRHRRDRTLKLTPRL</sequence>